<reference evidence="6 7" key="1">
    <citation type="submission" date="2016-05" db="EMBL/GenBank/DDBJ databases">
        <title>Non-Contiguous Finished Genome Sequence of Streptomyces parvulus 2297 Integrated Site-Specifically with Actinophage R4.</title>
        <authorList>
            <person name="Nishizawa T."/>
            <person name="Miura T."/>
            <person name="Harada C."/>
            <person name="Guo Y."/>
            <person name="Narisawa K."/>
            <person name="Ohta H."/>
            <person name="Takahashi H."/>
            <person name="Shirai M."/>
        </authorList>
    </citation>
    <scope>NUCLEOTIDE SEQUENCE [LARGE SCALE GENOMIC DNA]</scope>
    <source>
        <strain evidence="6 7">2297</strain>
    </source>
</reference>
<dbReference type="Gene3D" id="2.60.120.200">
    <property type="match status" value="1"/>
</dbReference>
<proteinExistence type="inferred from homology"/>
<dbReference type="CDD" id="cd09000">
    <property type="entry name" value="GH43_SXA-like"/>
    <property type="match status" value="1"/>
</dbReference>
<dbReference type="PANTHER" id="PTHR42812:SF12">
    <property type="entry name" value="BETA-XYLOSIDASE-RELATED"/>
    <property type="match status" value="1"/>
</dbReference>
<keyword evidence="3 4" id="KW-0326">Glycosidase</keyword>
<dbReference type="Gene3D" id="2.115.10.20">
    <property type="entry name" value="Glycosyl hydrolase domain, family 43"/>
    <property type="match status" value="1"/>
</dbReference>
<dbReference type="SUPFAM" id="SSF49899">
    <property type="entry name" value="Concanavalin A-like lectins/glucanases"/>
    <property type="match status" value="1"/>
</dbReference>
<dbReference type="GO" id="GO:0004553">
    <property type="term" value="F:hydrolase activity, hydrolyzing O-glycosyl compounds"/>
    <property type="evidence" value="ECO:0007669"/>
    <property type="project" value="InterPro"/>
</dbReference>
<evidence type="ECO:0000313" key="6">
    <source>
        <dbReference type="EMBL" id="ANJ05628.1"/>
    </source>
</evidence>
<dbReference type="PANTHER" id="PTHR42812">
    <property type="entry name" value="BETA-XYLOSIDASE"/>
    <property type="match status" value="1"/>
</dbReference>
<accession>A0A191USE9</accession>
<name>A0A191USE9_9ACTN</name>
<dbReference type="Pfam" id="PF17851">
    <property type="entry name" value="GH43_C2"/>
    <property type="match status" value="1"/>
</dbReference>
<dbReference type="EMBL" id="CP015866">
    <property type="protein sequence ID" value="ANJ05628.1"/>
    <property type="molecule type" value="Genomic_DNA"/>
</dbReference>
<dbReference type="GO" id="GO:0005975">
    <property type="term" value="P:carbohydrate metabolic process"/>
    <property type="evidence" value="ECO:0007669"/>
    <property type="project" value="InterPro"/>
</dbReference>
<evidence type="ECO:0000256" key="5">
    <source>
        <dbReference type="SAM" id="MobiDB-lite"/>
    </source>
</evidence>
<protein>
    <submittedName>
        <fullName evidence="6">Beta-xylosidase</fullName>
    </submittedName>
</protein>
<feature type="region of interest" description="Disordered" evidence="5">
    <location>
        <begin position="1"/>
        <end position="29"/>
    </location>
</feature>
<evidence type="ECO:0000256" key="2">
    <source>
        <dbReference type="ARBA" id="ARBA00022801"/>
    </source>
</evidence>
<dbReference type="InterPro" id="IPR041542">
    <property type="entry name" value="GH43_C2"/>
</dbReference>
<dbReference type="Pfam" id="PF04616">
    <property type="entry name" value="Glyco_hydro_43"/>
    <property type="match status" value="1"/>
</dbReference>
<keyword evidence="2 4" id="KW-0378">Hydrolase</keyword>
<dbReference type="GeneID" id="91303383"/>
<feature type="compositionally biased region" description="Basic and acidic residues" evidence="5">
    <location>
        <begin position="11"/>
        <end position="24"/>
    </location>
</feature>
<comment type="similarity">
    <text evidence="1 4">Belongs to the glycosyl hydrolase 43 family.</text>
</comment>
<evidence type="ECO:0000256" key="1">
    <source>
        <dbReference type="ARBA" id="ARBA00009865"/>
    </source>
</evidence>
<dbReference type="InterPro" id="IPR051795">
    <property type="entry name" value="Glycosyl_Hydrlase_43"/>
</dbReference>
<evidence type="ECO:0000256" key="4">
    <source>
        <dbReference type="RuleBase" id="RU361187"/>
    </source>
</evidence>
<dbReference type="InterPro" id="IPR013320">
    <property type="entry name" value="ConA-like_dom_sf"/>
</dbReference>
<evidence type="ECO:0000313" key="7">
    <source>
        <dbReference type="Proteomes" id="UP000078468"/>
    </source>
</evidence>
<dbReference type="InterPro" id="IPR023296">
    <property type="entry name" value="Glyco_hydro_beta-prop_sf"/>
</dbReference>
<dbReference type="SUPFAM" id="SSF75005">
    <property type="entry name" value="Arabinanase/levansucrase/invertase"/>
    <property type="match status" value="1"/>
</dbReference>
<dbReference type="Proteomes" id="UP000078468">
    <property type="component" value="Chromosome"/>
</dbReference>
<sequence>MTAVPTAPGQDRSDRPRADGRRGPDIVNPVLPGFHPDPSILRVGDDYYIATSTFEWLPGVAVHHSRDLVNWRPLGGILREKRLIDLTGRPDSGGVWAPCLSHTDGLFHLVYSDVTNLSGAFKDVRNHVITAPSLDGPWSDPAPFPSHGFDPSLFHDDGPDGDGRSWALWMEWDHRPGRHPFAGILLQEWDRARRRVTGPLHRIFGGTRLAHTEGPHVYRHGGWYYLMTAEGGTSWAHAVTVARARRPTGPYEADPAGPLLTSAGHDRLPLQKAGHGSLVTTPDGEWYLAHLMARPLGPLGPCVLGRETAIQRVVWTPEGWPRLDGEPPAGHAGPLPRTVVPAPALPPAPAPRPPARDDFDGPRLAAPWATLRRHPDASWLDLSERPGHLRLRAGQSLGSTHGQSLVARRQQARDFEFSARLEAAPRSPLQMAGIVHYYNSTLWHYLHLTWDEKLGRVLRVGLCAHGRYFEPASPVAVRPGPVDLRLTVLGAQGAFSWRGARAAGWRRTGPDLDVTRLSDESATLGDPSTGHFTAWGFTGAFAGLCAQDLTGAGMTADFAWAEYRHTPPSDDEAG</sequence>
<dbReference type="RefSeq" id="WP_064726005.1">
    <property type="nucleotide sequence ID" value="NZ_BMRX01000015.1"/>
</dbReference>
<evidence type="ECO:0000256" key="3">
    <source>
        <dbReference type="ARBA" id="ARBA00023295"/>
    </source>
</evidence>
<gene>
    <name evidence="6" type="ORF">Spa2297_00710</name>
</gene>
<dbReference type="AlphaFoldDB" id="A0A191USE9"/>
<dbReference type="InterPro" id="IPR006710">
    <property type="entry name" value="Glyco_hydro_43"/>
</dbReference>
<dbReference type="KEGG" id="spav:Spa2297_00710"/>
<organism evidence="6 7">
    <name type="scientific">Streptomyces parvulus</name>
    <dbReference type="NCBI Taxonomy" id="146923"/>
    <lineage>
        <taxon>Bacteria</taxon>
        <taxon>Bacillati</taxon>
        <taxon>Actinomycetota</taxon>
        <taxon>Actinomycetes</taxon>
        <taxon>Kitasatosporales</taxon>
        <taxon>Streptomycetaceae</taxon>
        <taxon>Streptomyces</taxon>
    </lineage>
</organism>